<reference evidence="10 11" key="1">
    <citation type="submission" date="2023-03" db="EMBL/GenBank/DDBJ databases">
        <title>Complete genome of Arcanobacterium canis strain DSM 25104 isolated in 2010 from a canine otitis externa in Germany.</title>
        <authorList>
            <person name="Borowiak M."/>
            <person name="Kreitlow A."/>
            <person name="Malorny B."/>
            <person name="Laemmler C."/>
            <person name="Prenger-Berninghoff E."/>
            <person name="Ploetz M."/>
            <person name="Abdulmawjood A."/>
        </authorList>
    </citation>
    <scope>NUCLEOTIDE SEQUENCE [LARGE SCALE GENOMIC DNA]</scope>
    <source>
        <strain evidence="10 11">DSM 25104</strain>
    </source>
</reference>
<keyword evidence="6 9" id="KW-1133">Transmembrane helix</keyword>
<evidence type="ECO:0000256" key="5">
    <source>
        <dbReference type="ARBA" id="ARBA00022692"/>
    </source>
</evidence>
<feature type="transmembrane region" description="Helical" evidence="9">
    <location>
        <begin position="145"/>
        <end position="164"/>
    </location>
</feature>
<feature type="transmembrane region" description="Helical" evidence="9">
    <location>
        <begin position="33"/>
        <end position="53"/>
    </location>
</feature>
<dbReference type="PANTHER" id="PTHR30477">
    <property type="entry name" value="ABC-TRANSPORTER METAL-BINDING PROTEIN"/>
    <property type="match status" value="1"/>
</dbReference>
<evidence type="ECO:0000256" key="1">
    <source>
        <dbReference type="ARBA" id="ARBA00004651"/>
    </source>
</evidence>
<dbReference type="SUPFAM" id="SSF81345">
    <property type="entry name" value="ABC transporter involved in vitamin B12 uptake, BtuC"/>
    <property type="match status" value="1"/>
</dbReference>
<feature type="transmembrane region" description="Helical" evidence="9">
    <location>
        <begin position="232"/>
        <end position="252"/>
    </location>
</feature>
<evidence type="ECO:0000256" key="3">
    <source>
        <dbReference type="ARBA" id="ARBA00022448"/>
    </source>
</evidence>
<dbReference type="EMBL" id="CP121208">
    <property type="protein sequence ID" value="WFM82885.1"/>
    <property type="molecule type" value="Genomic_DNA"/>
</dbReference>
<organism evidence="10 11">
    <name type="scientific">Arcanobacterium canis</name>
    <dbReference type="NCBI Taxonomy" id="999183"/>
    <lineage>
        <taxon>Bacteria</taxon>
        <taxon>Bacillati</taxon>
        <taxon>Actinomycetota</taxon>
        <taxon>Actinomycetes</taxon>
        <taxon>Actinomycetales</taxon>
        <taxon>Actinomycetaceae</taxon>
        <taxon>Arcanobacterium</taxon>
    </lineage>
</organism>
<feature type="transmembrane region" description="Helical" evidence="9">
    <location>
        <begin position="258"/>
        <end position="276"/>
    </location>
</feature>
<dbReference type="PANTHER" id="PTHR30477:SF8">
    <property type="entry name" value="METAL TRANSPORT SYSTEM MEMBRANE PROTEIN CT_070-RELATED"/>
    <property type="match status" value="1"/>
</dbReference>
<comment type="similarity">
    <text evidence="2 8">Belongs to the ABC-3 integral membrane protein family.</text>
</comment>
<evidence type="ECO:0000256" key="4">
    <source>
        <dbReference type="ARBA" id="ARBA00022475"/>
    </source>
</evidence>
<feature type="transmembrane region" description="Helical" evidence="9">
    <location>
        <begin position="59"/>
        <end position="79"/>
    </location>
</feature>
<keyword evidence="11" id="KW-1185">Reference proteome</keyword>
<gene>
    <name evidence="10" type="ORF">P7079_05630</name>
</gene>
<dbReference type="Pfam" id="PF00950">
    <property type="entry name" value="ABC-3"/>
    <property type="match status" value="1"/>
</dbReference>
<sequence length="288" mass="29973">MSFIAAAFLLASVTALTCALPGVFIVLRGQSMLIDAISHAVLPGIVIGVAITGTLHSPVMTVAATLMGLLIVWVSNWLRSRRLVTGDADQGVVFPALFALGVLIMSTAFRGVHVSENTVLAGDLNLMALRSEHVIINGMNYGPAAMWPLLAVFALTGLYIGVFYRVLKVSIFDREFALTAGMPVVAVENGIMVLVALTVVSAFAVAGSILVVALMICPAAVALLFARRLSGAIALTGVVALASALAGFAIAWKLELPTSAAMATLDGVMFVVAALARKIGLEARGRTR</sequence>
<evidence type="ECO:0000256" key="6">
    <source>
        <dbReference type="ARBA" id="ARBA00022989"/>
    </source>
</evidence>
<proteinExistence type="inferred from homology"/>
<dbReference type="InterPro" id="IPR037294">
    <property type="entry name" value="ABC_BtuC-like"/>
</dbReference>
<dbReference type="InterPro" id="IPR001626">
    <property type="entry name" value="ABC_TroCD"/>
</dbReference>
<protein>
    <submittedName>
        <fullName evidence="10">Metal ABC transporter permease</fullName>
    </submittedName>
</protein>
<evidence type="ECO:0000256" key="8">
    <source>
        <dbReference type="RuleBase" id="RU003943"/>
    </source>
</evidence>
<comment type="subcellular location">
    <subcellularLocation>
        <location evidence="1 8">Cell membrane</location>
        <topology evidence="1 8">Multi-pass membrane protein</topology>
    </subcellularLocation>
</comment>
<evidence type="ECO:0000313" key="10">
    <source>
        <dbReference type="EMBL" id="WFM82885.1"/>
    </source>
</evidence>
<keyword evidence="4" id="KW-1003">Cell membrane</keyword>
<feature type="transmembrane region" description="Helical" evidence="9">
    <location>
        <begin position="91"/>
        <end position="109"/>
    </location>
</feature>
<name>A0ABY8FWI0_9ACTO</name>
<dbReference type="Proteomes" id="UP001215216">
    <property type="component" value="Chromosome"/>
</dbReference>
<feature type="transmembrane region" description="Helical" evidence="9">
    <location>
        <begin position="176"/>
        <end position="197"/>
    </location>
</feature>
<evidence type="ECO:0000313" key="11">
    <source>
        <dbReference type="Proteomes" id="UP001215216"/>
    </source>
</evidence>
<feature type="transmembrane region" description="Helical" evidence="9">
    <location>
        <begin position="6"/>
        <end position="26"/>
    </location>
</feature>
<accession>A0ABY8FWI0</accession>
<evidence type="ECO:0000256" key="9">
    <source>
        <dbReference type="SAM" id="Phobius"/>
    </source>
</evidence>
<keyword evidence="7 9" id="KW-0472">Membrane</keyword>
<dbReference type="Gene3D" id="1.10.3470.10">
    <property type="entry name" value="ABC transporter involved in vitamin B12 uptake, BtuC"/>
    <property type="match status" value="1"/>
</dbReference>
<evidence type="ECO:0000256" key="2">
    <source>
        <dbReference type="ARBA" id="ARBA00008034"/>
    </source>
</evidence>
<dbReference type="RefSeq" id="WP_278012311.1">
    <property type="nucleotide sequence ID" value="NZ_CP121208.1"/>
</dbReference>
<feature type="transmembrane region" description="Helical" evidence="9">
    <location>
        <begin position="203"/>
        <end position="225"/>
    </location>
</feature>
<evidence type="ECO:0000256" key="7">
    <source>
        <dbReference type="ARBA" id="ARBA00023136"/>
    </source>
</evidence>
<keyword evidence="3 8" id="KW-0813">Transport</keyword>
<keyword evidence="5 8" id="KW-0812">Transmembrane</keyword>